<proteinExistence type="predicted"/>
<gene>
    <name evidence="1" type="primary">OJ1058_A12.130</name>
</gene>
<reference evidence="2" key="2">
    <citation type="journal article" date="2008" name="Nucleic Acids Res.">
        <title>The rice annotation project database (RAP-DB): 2008 update.</title>
        <authorList>
            <consortium name="The rice annotation project (RAP)"/>
        </authorList>
    </citation>
    <scope>GENOME REANNOTATION</scope>
    <source>
        <strain evidence="2">cv. Nipponbare</strain>
    </source>
</reference>
<protein>
    <submittedName>
        <fullName evidence="1">Uncharacterized protein</fullName>
    </submittedName>
</protein>
<evidence type="ECO:0000313" key="2">
    <source>
        <dbReference type="Proteomes" id="UP000000763"/>
    </source>
</evidence>
<dbReference type="EMBL" id="AP003863">
    <property type="protein sequence ID" value="BAC57299.1"/>
    <property type="molecule type" value="Genomic_DNA"/>
</dbReference>
<dbReference type="Proteomes" id="UP000000763">
    <property type="component" value="Chromosome 7"/>
</dbReference>
<reference evidence="2" key="1">
    <citation type="journal article" date="2005" name="Nature">
        <title>The map-based sequence of the rice genome.</title>
        <authorList>
            <consortium name="International rice genome sequencing project (IRGSP)"/>
            <person name="Matsumoto T."/>
            <person name="Wu J."/>
            <person name="Kanamori H."/>
            <person name="Katayose Y."/>
            <person name="Fujisawa M."/>
            <person name="Namiki N."/>
            <person name="Mizuno H."/>
            <person name="Yamamoto K."/>
            <person name="Antonio B.A."/>
            <person name="Baba T."/>
            <person name="Sakata K."/>
            <person name="Nagamura Y."/>
            <person name="Aoki H."/>
            <person name="Arikawa K."/>
            <person name="Arita K."/>
            <person name="Bito T."/>
            <person name="Chiden Y."/>
            <person name="Fujitsuka N."/>
            <person name="Fukunaka R."/>
            <person name="Hamada M."/>
            <person name="Harada C."/>
            <person name="Hayashi A."/>
            <person name="Hijishita S."/>
            <person name="Honda M."/>
            <person name="Hosokawa S."/>
            <person name="Ichikawa Y."/>
            <person name="Idonuma A."/>
            <person name="Iijima M."/>
            <person name="Ikeda M."/>
            <person name="Ikeno M."/>
            <person name="Ito K."/>
            <person name="Ito S."/>
            <person name="Ito T."/>
            <person name="Ito Y."/>
            <person name="Ito Y."/>
            <person name="Iwabuchi A."/>
            <person name="Kamiya K."/>
            <person name="Karasawa W."/>
            <person name="Kurita K."/>
            <person name="Katagiri S."/>
            <person name="Kikuta A."/>
            <person name="Kobayashi H."/>
            <person name="Kobayashi N."/>
            <person name="Machita K."/>
            <person name="Maehara T."/>
            <person name="Masukawa M."/>
            <person name="Mizubayashi T."/>
            <person name="Mukai Y."/>
            <person name="Nagasaki H."/>
            <person name="Nagata Y."/>
            <person name="Naito S."/>
            <person name="Nakashima M."/>
            <person name="Nakama Y."/>
            <person name="Nakamichi Y."/>
            <person name="Nakamura M."/>
            <person name="Meguro A."/>
            <person name="Negishi M."/>
            <person name="Ohta I."/>
            <person name="Ohta T."/>
            <person name="Okamoto M."/>
            <person name="Ono N."/>
            <person name="Saji S."/>
            <person name="Sakaguchi M."/>
            <person name="Sakai K."/>
            <person name="Shibata M."/>
            <person name="Shimokawa T."/>
            <person name="Song J."/>
            <person name="Takazaki Y."/>
            <person name="Terasawa K."/>
            <person name="Tsugane M."/>
            <person name="Tsuji K."/>
            <person name="Ueda S."/>
            <person name="Waki K."/>
            <person name="Yamagata H."/>
            <person name="Yamamoto M."/>
            <person name="Yamamoto S."/>
            <person name="Yamane H."/>
            <person name="Yoshiki S."/>
            <person name="Yoshihara R."/>
            <person name="Yukawa K."/>
            <person name="Zhong H."/>
            <person name="Yano M."/>
            <person name="Yuan Q."/>
            <person name="Ouyang S."/>
            <person name="Liu J."/>
            <person name="Jones K.M."/>
            <person name="Gansberger K."/>
            <person name="Moffat K."/>
            <person name="Hill J."/>
            <person name="Bera J."/>
            <person name="Fadrosh D."/>
            <person name="Jin S."/>
            <person name="Johri S."/>
            <person name="Kim M."/>
            <person name="Overton L."/>
            <person name="Reardon M."/>
            <person name="Tsitrin T."/>
            <person name="Vuong H."/>
            <person name="Weaver B."/>
            <person name="Ciecko A."/>
            <person name="Tallon L."/>
            <person name="Jackson J."/>
            <person name="Pai G."/>
            <person name="Aken S.V."/>
            <person name="Utterback T."/>
            <person name="Reidmuller S."/>
            <person name="Feldblyum T."/>
            <person name="Hsiao J."/>
            <person name="Zismann V."/>
            <person name="Iobst S."/>
            <person name="de Vazeille A.R."/>
            <person name="Buell C.R."/>
            <person name="Ying K."/>
            <person name="Li Y."/>
            <person name="Lu T."/>
            <person name="Huang Y."/>
            <person name="Zhao Q."/>
            <person name="Feng Q."/>
            <person name="Zhang L."/>
            <person name="Zhu J."/>
            <person name="Weng Q."/>
            <person name="Mu J."/>
            <person name="Lu Y."/>
            <person name="Fan D."/>
            <person name="Liu Y."/>
            <person name="Guan J."/>
            <person name="Zhang Y."/>
            <person name="Yu S."/>
            <person name="Liu X."/>
            <person name="Zhang Y."/>
            <person name="Hong G."/>
            <person name="Han B."/>
            <person name="Choisne N."/>
            <person name="Demange N."/>
            <person name="Orjeda G."/>
            <person name="Samain S."/>
            <person name="Cattolico L."/>
            <person name="Pelletier E."/>
            <person name="Couloux A."/>
            <person name="Segurens B."/>
            <person name="Wincker P."/>
            <person name="D'Hont A."/>
            <person name="Scarpelli C."/>
            <person name="Weissenbach J."/>
            <person name="Salanoubat M."/>
            <person name="Quetier F."/>
            <person name="Yu Y."/>
            <person name="Kim H.R."/>
            <person name="Rambo T."/>
            <person name="Currie J."/>
            <person name="Collura K."/>
            <person name="Luo M."/>
            <person name="Yang T."/>
            <person name="Ammiraju J.S.S."/>
            <person name="Engler F."/>
            <person name="Soderlund C."/>
            <person name="Wing R.A."/>
            <person name="Palmer L.E."/>
            <person name="de la Bastide M."/>
            <person name="Spiegel L."/>
            <person name="Nascimento L."/>
            <person name="Zutavern T."/>
            <person name="O'Shaughnessy A."/>
            <person name="Dike S."/>
            <person name="Dedhia N."/>
            <person name="Preston R."/>
            <person name="Balija V."/>
            <person name="McCombie W.R."/>
            <person name="Chow T."/>
            <person name="Chen H."/>
            <person name="Chung M."/>
            <person name="Chen C."/>
            <person name="Shaw J."/>
            <person name="Wu H."/>
            <person name="Hsiao K."/>
            <person name="Chao Y."/>
            <person name="Chu M."/>
            <person name="Cheng C."/>
            <person name="Hour A."/>
            <person name="Lee P."/>
            <person name="Lin S."/>
            <person name="Lin Y."/>
            <person name="Liou J."/>
            <person name="Liu S."/>
            <person name="Hsing Y."/>
            <person name="Raghuvanshi S."/>
            <person name="Mohanty A."/>
            <person name="Bharti A.K."/>
            <person name="Gaur A."/>
            <person name="Gupta V."/>
            <person name="Kumar D."/>
            <person name="Ravi V."/>
            <person name="Vij S."/>
            <person name="Kapur A."/>
            <person name="Khurana P."/>
            <person name="Khurana P."/>
            <person name="Khurana J.P."/>
            <person name="Tyagi A.K."/>
            <person name="Gaikwad K."/>
            <person name="Singh A."/>
            <person name="Dalal V."/>
            <person name="Srivastava S."/>
            <person name="Dixit A."/>
            <person name="Pal A.K."/>
            <person name="Ghazi I.A."/>
            <person name="Yadav M."/>
            <person name="Pandit A."/>
            <person name="Bhargava A."/>
            <person name="Sureshbabu K."/>
            <person name="Batra K."/>
            <person name="Sharma T.R."/>
            <person name="Mohapatra T."/>
            <person name="Singh N.K."/>
            <person name="Messing J."/>
            <person name="Nelson A.B."/>
            <person name="Fuks G."/>
            <person name="Kavchok S."/>
            <person name="Keizer G."/>
            <person name="Linton E."/>
            <person name="Llaca V."/>
            <person name="Song R."/>
            <person name="Tanyolac B."/>
            <person name="Young S."/>
            <person name="Ho-Il K."/>
            <person name="Hahn J.H."/>
            <person name="Sangsakoo G."/>
            <person name="Vanavichit A."/>
            <person name="de Mattos Luiz.A.T."/>
            <person name="Zimmer P.D."/>
            <person name="Malone G."/>
            <person name="Dellagostin O."/>
            <person name="de Oliveira A.C."/>
            <person name="Bevan M."/>
            <person name="Bancroft I."/>
            <person name="Minx P."/>
            <person name="Cordum H."/>
            <person name="Wilson R."/>
            <person name="Cheng Z."/>
            <person name="Jin W."/>
            <person name="Jiang J."/>
            <person name="Leong S.A."/>
            <person name="Iwama H."/>
            <person name="Gojobori T."/>
            <person name="Itoh T."/>
            <person name="Niimura Y."/>
            <person name="Fujii Y."/>
            <person name="Habara T."/>
            <person name="Sakai H."/>
            <person name="Sato Y."/>
            <person name="Wilson G."/>
            <person name="Kumar K."/>
            <person name="McCouch S."/>
            <person name="Juretic N."/>
            <person name="Hoen D."/>
            <person name="Wright S."/>
            <person name="Bruskiewich R."/>
            <person name="Bureau T."/>
            <person name="Miyao A."/>
            <person name="Hirochika H."/>
            <person name="Nishikawa T."/>
            <person name="Kadowaki K."/>
            <person name="Sugiura M."/>
            <person name="Burr B."/>
            <person name="Sasaki T."/>
        </authorList>
    </citation>
    <scope>NUCLEOTIDE SEQUENCE [LARGE SCALE GENOMIC DNA]</scope>
    <source>
        <strain evidence="2">cv. Nipponbare</strain>
    </source>
</reference>
<name>Q84SH7_ORYSJ</name>
<organism evidence="1 2">
    <name type="scientific">Oryza sativa subsp. japonica</name>
    <name type="common">Rice</name>
    <dbReference type="NCBI Taxonomy" id="39947"/>
    <lineage>
        <taxon>Eukaryota</taxon>
        <taxon>Viridiplantae</taxon>
        <taxon>Streptophyta</taxon>
        <taxon>Embryophyta</taxon>
        <taxon>Tracheophyta</taxon>
        <taxon>Spermatophyta</taxon>
        <taxon>Magnoliopsida</taxon>
        <taxon>Liliopsida</taxon>
        <taxon>Poales</taxon>
        <taxon>Poaceae</taxon>
        <taxon>BOP clade</taxon>
        <taxon>Oryzoideae</taxon>
        <taxon>Oryzeae</taxon>
        <taxon>Oryzinae</taxon>
        <taxon>Oryza</taxon>
        <taxon>Oryza sativa</taxon>
    </lineage>
</organism>
<evidence type="ECO:0000313" key="1">
    <source>
        <dbReference type="EMBL" id="BAC57299.1"/>
    </source>
</evidence>
<sequence>MFRQLARQVGVRRVSIDKCDGINFIGRRLRLRFGSFRFLVVDNFDKLLLFDSDSNQSRQFQSTMAATTFTSVFPRIFLDFITAAENPTCSN</sequence>
<dbReference type="AlphaFoldDB" id="Q84SH7"/>
<accession>Q84SH7</accession>